<keyword evidence="1" id="KW-0812">Transmembrane</keyword>
<proteinExistence type="predicted"/>
<organism evidence="2 3">
    <name type="scientific">Pristionchus mayeri</name>
    <dbReference type="NCBI Taxonomy" id="1317129"/>
    <lineage>
        <taxon>Eukaryota</taxon>
        <taxon>Metazoa</taxon>
        <taxon>Ecdysozoa</taxon>
        <taxon>Nematoda</taxon>
        <taxon>Chromadorea</taxon>
        <taxon>Rhabditida</taxon>
        <taxon>Rhabditina</taxon>
        <taxon>Diplogasteromorpha</taxon>
        <taxon>Diplogasteroidea</taxon>
        <taxon>Neodiplogasteridae</taxon>
        <taxon>Pristionchus</taxon>
    </lineage>
</organism>
<evidence type="ECO:0000313" key="3">
    <source>
        <dbReference type="Proteomes" id="UP001328107"/>
    </source>
</evidence>
<dbReference type="EMBL" id="BTRK01000006">
    <property type="protein sequence ID" value="GMR60612.1"/>
    <property type="molecule type" value="Genomic_DNA"/>
</dbReference>
<feature type="non-terminal residue" evidence="2">
    <location>
        <position position="1"/>
    </location>
</feature>
<feature type="transmembrane region" description="Helical" evidence="1">
    <location>
        <begin position="12"/>
        <end position="36"/>
    </location>
</feature>
<name>A0AAN5IC08_9BILA</name>
<keyword evidence="1" id="KW-0472">Membrane</keyword>
<dbReference type="AlphaFoldDB" id="A0AAN5IC08"/>
<sequence length="93" mass="9768">AGITDASGSRLVFRWLAVSVIAVEGFAGTDLFLAVVTRHSRLAQARVPVVLLYTIPNGSFVADSRTALGLLGHEGALTHPDVLLVATLFKPVS</sequence>
<dbReference type="Proteomes" id="UP001328107">
    <property type="component" value="Unassembled WGS sequence"/>
</dbReference>
<keyword evidence="1" id="KW-1133">Transmembrane helix</keyword>
<accession>A0AAN5IC08</accession>
<keyword evidence="3" id="KW-1185">Reference proteome</keyword>
<evidence type="ECO:0000256" key="1">
    <source>
        <dbReference type="SAM" id="Phobius"/>
    </source>
</evidence>
<comment type="caution">
    <text evidence="2">The sequence shown here is derived from an EMBL/GenBank/DDBJ whole genome shotgun (WGS) entry which is preliminary data.</text>
</comment>
<reference evidence="3" key="1">
    <citation type="submission" date="2022-10" db="EMBL/GenBank/DDBJ databases">
        <title>Genome assembly of Pristionchus species.</title>
        <authorList>
            <person name="Yoshida K."/>
            <person name="Sommer R.J."/>
        </authorList>
    </citation>
    <scope>NUCLEOTIDE SEQUENCE [LARGE SCALE GENOMIC DNA]</scope>
    <source>
        <strain evidence="3">RS5460</strain>
    </source>
</reference>
<protein>
    <submittedName>
        <fullName evidence="2">Uncharacterized protein</fullName>
    </submittedName>
</protein>
<evidence type="ECO:0000313" key="2">
    <source>
        <dbReference type="EMBL" id="GMR60612.1"/>
    </source>
</evidence>
<gene>
    <name evidence="2" type="ORF">PMAYCL1PPCAC_30807</name>
</gene>